<dbReference type="SMART" id="SM00330">
    <property type="entry name" value="PIPKc"/>
    <property type="match status" value="1"/>
</dbReference>
<sequence length="405" mass="46066">MSTHSKRKHIKAVSQKVKLFRANEPLLSVFMWGVNHTISALSHVNIPVMLMPDDFKAFTKTRVDNHMFNKENMPSHFKVKEYCPIVFRNLRERFSVDDTDYMNSLTKSQPVLAKYQGRSGGRILISYDNKFLITTSGPEEVEQMHHILKQYHQHIVENHGQTLLPQYMGMYRLTVEGGETYLIISKNVLSKNLPIHKVYDLKGSTIDRQASEKEKAKDLPAYKDNDFVEEGVKLIVGPEAKEKFMEKLTRDVGFLTNLHLMDYSLLVGIHDCQTGRDAADALQEEYENENGTDAEGSESDNGGQKPTPPGTPSPKTAVEVAPFDFDLEFHPEEDIYGIPGTEEEDGNRKEVYYLALIQVLTEYNAQKRTAHAMKTVKHGTRADISTVGPEQFSRRLLDFVAKVIE</sequence>
<dbReference type="PANTHER" id="PTHR23086">
    <property type="entry name" value="PHOSPHATIDYLINOSITOL-4-PHOSPHATE 5-KINASE"/>
    <property type="match status" value="1"/>
</dbReference>
<evidence type="ECO:0000256" key="1">
    <source>
        <dbReference type="PROSITE-ProRule" id="PRU00781"/>
    </source>
</evidence>
<evidence type="ECO:0000313" key="5">
    <source>
        <dbReference type="RefSeq" id="XP_014666782.1"/>
    </source>
</evidence>
<evidence type="ECO:0000259" key="3">
    <source>
        <dbReference type="PROSITE" id="PS51455"/>
    </source>
</evidence>
<proteinExistence type="predicted"/>
<dbReference type="GeneID" id="106808536"/>
<dbReference type="PANTHER" id="PTHR23086:SF8">
    <property type="entry name" value="PHOSPHATIDYLINOSITOL 5-PHOSPHATE 4-KINASE, ISOFORM A"/>
    <property type="match status" value="1"/>
</dbReference>
<dbReference type="Gene3D" id="3.30.800.10">
    <property type="entry name" value="Phosphatidylinositol Phosphate Kinase II Beta"/>
    <property type="match status" value="1"/>
</dbReference>
<feature type="region of interest" description="Disordered" evidence="2">
    <location>
        <begin position="286"/>
        <end position="317"/>
    </location>
</feature>
<evidence type="ECO:0000256" key="2">
    <source>
        <dbReference type="SAM" id="MobiDB-lite"/>
    </source>
</evidence>
<dbReference type="InterPro" id="IPR023610">
    <property type="entry name" value="PInositol-4/5-P-5/4-kinase"/>
</dbReference>
<keyword evidence="1" id="KW-0418">Kinase</keyword>
<dbReference type="RefSeq" id="XP_014666782.1">
    <property type="nucleotide sequence ID" value="XM_014811296.1"/>
</dbReference>
<dbReference type="Gene3D" id="3.30.810.10">
    <property type="entry name" value="2-Layer Sandwich"/>
    <property type="match status" value="2"/>
</dbReference>
<dbReference type="Pfam" id="PF01504">
    <property type="entry name" value="PIP5K"/>
    <property type="match status" value="1"/>
</dbReference>
<organism evidence="4 5">
    <name type="scientific">Priapulus caudatus</name>
    <name type="common">Priapulid worm</name>
    <dbReference type="NCBI Taxonomy" id="37621"/>
    <lineage>
        <taxon>Eukaryota</taxon>
        <taxon>Metazoa</taxon>
        <taxon>Ecdysozoa</taxon>
        <taxon>Scalidophora</taxon>
        <taxon>Priapulida</taxon>
        <taxon>Priapulimorpha</taxon>
        <taxon>Priapulimorphida</taxon>
        <taxon>Priapulidae</taxon>
        <taxon>Priapulus</taxon>
    </lineage>
</organism>
<dbReference type="Proteomes" id="UP000695022">
    <property type="component" value="Unplaced"/>
</dbReference>
<keyword evidence="1" id="KW-0808">Transferase</keyword>
<accession>A0ABM1E3L1</accession>
<keyword evidence="1" id="KW-0067">ATP-binding</keyword>
<dbReference type="InterPro" id="IPR027484">
    <property type="entry name" value="PInositol-4-P-5-kinase_N"/>
</dbReference>
<protein>
    <submittedName>
        <fullName evidence="5">Phosphatidylinositol 5-phosphate 4-kinase type-2 alpha-like isoform X1</fullName>
    </submittedName>
</protein>
<feature type="domain" description="PIPK" evidence="3">
    <location>
        <begin position="22"/>
        <end position="404"/>
    </location>
</feature>
<name>A0ABM1E3L1_PRICU</name>
<feature type="compositionally biased region" description="Acidic residues" evidence="2">
    <location>
        <begin position="286"/>
        <end position="298"/>
    </location>
</feature>
<evidence type="ECO:0000313" key="4">
    <source>
        <dbReference type="Proteomes" id="UP000695022"/>
    </source>
</evidence>
<dbReference type="InterPro" id="IPR002498">
    <property type="entry name" value="PInositol-4-P-4/5-kinase_core"/>
</dbReference>
<dbReference type="InterPro" id="IPR027483">
    <property type="entry name" value="PInositol-4-P-4/5-kinase_C_sf"/>
</dbReference>
<keyword evidence="4" id="KW-1185">Reference proteome</keyword>
<dbReference type="SUPFAM" id="SSF56104">
    <property type="entry name" value="SAICAR synthase-like"/>
    <property type="match status" value="1"/>
</dbReference>
<gene>
    <name evidence="5" type="primary">LOC106808536</name>
</gene>
<keyword evidence="1" id="KW-0547">Nucleotide-binding</keyword>
<dbReference type="PROSITE" id="PS51455">
    <property type="entry name" value="PIPK"/>
    <property type="match status" value="1"/>
</dbReference>
<reference evidence="5" key="1">
    <citation type="submission" date="2025-08" db="UniProtKB">
        <authorList>
            <consortium name="RefSeq"/>
        </authorList>
    </citation>
    <scope>IDENTIFICATION</scope>
</reference>
<dbReference type="CDD" id="cd17305">
    <property type="entry name" value="PIPKc_PIP5KII"/>
    <property type="match status" value="1"/>
</dbReference>